<dbReference type="GO" id="GO:0046872">
    <property type="term" value="F:metal ion binding"/>
    <property type="evidence" value="ECO:0007669"/>
    <property type="project" value="InterPro"/>
</dbReference>
<evidence type="ECO:0000256" key="5">
    <source>
        <dbReference type="SAM" id="SignalP"/>
    </source>
</evidence>
<keyword evidence="2 5" id="KW-0732">Signal</keyword>
<organism evidence="6 7">
    <name type="scientific">Fredinandcohnia quinoae</name>
    <dbReference type="NCBI Taxonomy" id="2918902"/>
    <lineage>
        <taxon>Bacteria</taxon>
        <taxon>Bacillati</taxon>
        <taxon>Bacillota</taxon>
        <taxon>Bacilli</taxon>
        <taxon>Bacillales</taxon>
        <taxon>Bacillaceae</taxon>
        <taxon>Fredinandcohnia</taxon>
    </lineage>
</organism>
<dbReference type="Proteomes" id="UP001431131">
    <property type="component" value="Unassembled WGS sequence"/>
</dbReference>
<dbReference type="InterPro" id="IPR050492">
    <property type="entry name" value="Bact_metal-bind_prot9"/>
</dbReference>
<sequence length="361" mass="40501">MKIKHLISLLVIVATTLLFGCAEEKSSNSNDGKNTETPSERLTIFTTVFPLQDFTEKIGSEHVEVLNVFPTGADAHSFEPTPKTMVEIAEADALIYIGAGVEGFVDAAIDTLQDEKVQLVKATEGMELAKAEEEHNHDNNTSESEHKHNHTGSNSVESHDHDDEQEHHEHEEDHDTQTGTDEHHHHHGGVDPHVWLDPQLAMELAEKVLHTLAELKPEAKDEFERNYEELVAELQLLDQEFESTVSQSSKKEILVSHAAYGYWESRYGIKQISVLGLSPSNEPTQKELTHIISTAKEHDIKFVMFDQNVTSKISEIVQKELNAEALTLHNLESITEEDAKSSADYFSIMRKNIETLNTALN</sequence>
<evidence type="ECO:0000256" key="3">
    <source>
        <dbReference type="RuleBase" id="RU003512"/>
    </source>
</evidence>
<dbReference type="RefSeq" id="WP_240252466.1">
    <property type="nucleotide sequence ID" value="NZ_JAKTTI010000002.1"/>
</dbReference>
<proteinExistence type="inferred from homology"/>
<feature type="compositionally biased region" description="Basic and acidic residues" evidence="4">
    <location>
        <begin position="157"/>
        <end position="183"/>
    </location>
</feature>
<dbReference type="SUPFAM" id="SSF53807">
    <property type="entry name" value="Helical backbone' metal receptor"/>
    <property type="match status" value="1"/>
</dbReference>
<dbReference type="InterPro" id="IPR006128">
    <property type="entry name" value="Lipoprotein_PsaA-like"/>
</dbReference>
<name>A0AAW5E2V7_9BACI</name>
<keyword evidence="7" id="KW-1185">Reference proteome</keyword>
<comment type="caution">
    <text evidence="6">The sequence shown here is derived from an EMBL/GenBank/DDBJ whole genome shotgun (WGS) entry which is preliminary data.</text>
</comment>
<evidence type="ECO:0000313" key="7">
    <source>
        <dbReference type="Proteomes" id="UP001431131"/>
    </source>
</evidence>
<gene>
    <name evidence="6" type="ORF">MJG50_02660</name>
</gene>
<dbReference type="AlphaFoldDB" id="A0AAW5E2V7"/>
<dbReference type="PROSITE" id="PS51257">
    <property type="entry name" value="PROKAR_LIPOPROTEIN"/>
    <property type="match status" value="1"/>
</dbReference>
<dbReference type="Pfam" id="PF01297">
    <property type="entry name" value="ZnuA"/>
    <property type="match status" value="1"/>
</dbReference>
<dbReference type="GO" id="GO:0007155">
    <property type="term" value="P:cell adhesion"/>
    <property type="evidence" value="ECO:0007669"/>
    <property type="project" value="InterPro"/>
</dbReference>
<evidence type="ECO:0000256" key="1">
    <source>
        <dbReference type="ARBA" id="ARBA00022448"/>
    </source>
</evidence>
<comment type="similarity">
    <text evidence="3">Belongs to the bacterial solute-binding protein 9 family.</text>
</comment>
<reference evidence="6" key="1">
    <citation type="submission" date="2022-02" db="EMBL/GenBank/DDBJ databases">
        <title>Fredinandcohnia quinoae sp. nov. isolated from Chenopodium quinoa seeds.</title>
        <authorList>
            <person name="Saati-Santamaria Z."/>
            <person name="Flores-Felix J.D."/>
            <person name="Igual J.M."/>
            <person name="Velazquez E."/>
            <person name="Garcia-Fraile P."/>
            <person name="Martinez-Molina E."/>
        </authorList>
    </citation>
    <scope>NUCLEOTIDE SEQUENCE</scope>
    <source>
        <strain evidence="6">SECRCQ15</strain>
    </source>
</reference>
<dbReference type="PRINTS" id="PR00690">
    <property type="entry name" value="ADHESNFAMILY"/>
</dbReference>
<dbReference type="GO" id="GO:0030001">
    <property type="term" value="P:metal ion transport"/>
    <property type="evidence" value="ECO:0007669"/>
    <property type="project" value="InterPro"/>
</dbReference>
<keyword evidence="1 3" id="KW-0813">Transport</keyword>
<accession>A0AAW5E2V7</accession>
<dbReference type="PANTHER" id="PTHR42953">
    <property type="entry name" value="HIGH-AFFINITY ZINC UPTAKE SYSTEM PROTEIN ZNUA-RELATED"/>
    <property type="match status" value="1"/>
</dbReference>
<feature type="region of interest" description="Disordered" evidence="4">
    <location>
        <begin position="131"/>
        <end position="193"/>
    </location>
</feature>
<dbReference type="PANTHER" id="PTHR42953:SF8">
    <property type="entry name" value="ZINT DOMAIN-CONTAINING PROTEIN"/>
    <property type="match status" value="1"/>
</dbReference>
<evidence type="ECO:0000256" key="4">
    <source>
        <dbReference type="SAM" id="MobiDB-lite"/>
    </source>
</evidence>
<evidence type="ECO:0000256" key="2">
    <source>
        <dbReference type="ARBA" id="ARBA00022729"/>
    </source>
</evidence>
<feature type="chain" id="PRO_5043744896" evidence="5">
    <location>
        <begin position="21"/>
        <end position="361"/>
    </location>
</feature>
<protein>
    <submittedName>
        <fullName evidence="6">Zinc ABC transporter substrate-binding protein</fullName>
    </submittedName>
</protein>
<dbReference type="InterPro" id="IPR006127">
    <property type="entry name" value="ZnuA-like"/>
</dbReference>
<dbReference type="Gene3D" id="3.40.50.1980">
    <property type="entry name" value="Nitrogenase molybdenum iron protein domain"/>
    <property type="match status" value="3"/>
</dbReference>
<evidence type="ECO:0000313" key="6">
    <source>
        <dbReference type="EMBL" id="MCH1624217.1"/>
    </source>
</evidence>
<dbReference type="EMBL" id="JAKTTI010000002">
    <property type="protein sequence ID" value="MCH1624217.1"/>
    <property type="molecule type" value="Genomic_DNA"/>
</dbReference>
<feature type="compositionally biased region" description="Basic and acidic residues" evidence="4">
    <location>
        <begin position="131"/>
        <end position="146"/>
    </location>
</feature>
<feature type="signal peptide" evidence="5">
    <location>
        <begin position="1"/>
        <end position="20"/>
    </location>
</feature>